<keyword evidence="3" id="KW-1185">Reference proteome</keyword>
<dbReference type="Proteomes" id="UP000004947">
    <property type="component" value="Unassembled WGS sequence"/>
</dbReference>
<accession>A6DLJ3</accession>
<dbReference type="Pfam" id="PF13290">
    <property type="entry name" value="CHB_HEX_C_1"/>
    <property type="match status" value="1"/>
</dbReference>
<gene>
    <name evidence="2" type="ORF">LNTAR_05031</name>
</gene>
<proteinExistence type="predicted"/>
<dbReference type="InterPro" id="IPR059177">
    <property type="entry name" value="GH29D-like_dom"/>
</dbReference>
<dbReference type="AlphaFoldDB" id="A6DLJ3"/>
<dbReference type="RefSeq" id="WP_007278753.1">
    <property type="nucleotide sequence ID" value="NZ_ABCK01000009.1"/>
</dbReference>
<evidence type="ECO:0000259" key="1">
    <source>
        <dbReference type="Pfam" id="PF13290"/>
    </source>
</evidence>
<dbReference type="SUPFAM" id="SSF48239">
    <property type="entry name" value="Terpenoid cyclases/Protein prenyltransferases"/>
    <property type="match status" value="1"/>
</dbReference>
<sequence>MKYIFTLLLGLQVLALEINNQTINNHYHQILKEDVNITASSFSNTTHGIIGTNKAIKILPNTVLTSDSGFTLRAGNYYNVVFNTYNNNGALQGEIEQEVFEGLDAESVVVTPPEGYSLVLWSDGTQTSSNLITNVRSNLQVTAYLSANTAKIDSYPPSTEKIYNYNKTQANIFTFSGLTSAIELNSVKLLERVGDQYKESTISFQLTPNGILFDFSDPDYRTYDFLLIASNEEGENIYHLKYDLLEGLVNTVANLESGFYTSAQTLELTAAPDHTIYYSTNGYPPVPGESHTFSALGETSINISDNKLIYYYFIDPNGNREKSINSRSFRFYESKAALTSISNPTYNGNVKLTWGALAEATKYKVYRADNQLELNILKEAFSNSITAPQNLFIGSTSLTTFSDSEAAPHIDYYYAVSYLDSKGEESLITNPDLMTINYSNNASISTIAASIDRGLKWLKAKQMTNGLWSVEDKENLDFVLTSEALKTLDAYGEYDLSYYLGLNALISKDSSDNDSLSRILFTLSADSNYIKSGYYKNFLLFRKTNDSGWGLNTNFQPDTLTTLLALQSLNGLDSDQSISLNHIAIPNKYFASSQGDGLSFVAGGSNSVYLNALAYDLLKESNLVSANSLIQTIVQQSNGSYDNSLLDTCGAILYMPLNTVALNNAKNYLISKQELNGSWGDIYLTALCLQAMAK</sequence>
<dbReference type="InterPro" id="IPR008930">
    <property type="entry name" value="Terpenoid_cyclase/PrenylTrfase"/>
</dbReference>
<organism evidence="2 3">
    <name type="scientific">Lentisphaera araneosa HTCC2155</name>
    <dbReference type="NCBI Taxonomy" id="313628"/>
    <lineage>
        <taxon>Bacteria</taxon>
        <taxon>Pseudomonadati</taxon>
        <taxon>Lentisphaerota</taxon>
        <taxon>Lentisphaeria</taxon>
        <taxon>Lentisphaerales</taxon>
        <taxon>Lentisphaeraceae</taxon>
        <taxon>Lentisphaera</taxon>
    </lineage>
</organism>
<dbReference type="Gene3D" id="2.60.40.10">
    <property type="entry name" value="Immunoglobulins"/>
    <property type="match status" value="1"/>
</dbReference>
<dbReference type="Gene3D" id="1.50.10.20">
    <property type="match status" value="1"/>
</dbReference>
<dbReference type="OrthoDB" id="9767116at2"/>
<reference evidence="2 3" key="1">
    <citation type="journal article" date="2010" name="J. Bacteriol.">
        <title>Genome sequence of Lentisphaera araneosa HTCC2155T, the type species of the order Lentisphaerales in the phylum Lentisphaerae.</title>
        <authorList>
            <person name="Thrash J.C."/>
            <person name="Cho J.C."/>
            <person name="Vergin K.L."/>
            <person name="Morris R.M."/>
            <person name="Giovannoni S.J."/>
        </authorList>
    </citation>
    <scope>NUCLEOTIDE SEQUENCE [LARGE SCALE GENOMIC DNA]</scope>
    <source>
        <strain evidence="2 3">HTCC2155</strain>
    </source>
</reference>
<name>A6DLJ3_9BACT</name>
<dbReference type="EMBL" id="ABCK01000009">
    <property type="protein sequence ID" value="EDM27448.1"/>
    <property type="molecule type" value="Genomic_DNA"/>
</dbReference>
<comment type="caution">
    <text evidence="2">The sequence shown here is derived from an EMBL/GenBank/DDBJ whole genome shotgun (WGS) entry which is preliminary data.</text>
</comment>
<dbReference type="STRING" id="313628.LNTAR_05031"/>
<protein>
    <recommendedName>
        <fullName evidence="1">GH29D-like beta-sandwich domain-containing protein</fullName>
    </recommendedName>
</protein>
<evidence type="ECO:0000313" key="2">
    <source>
        <dbReference type="EMBL" id="EDM27448.1"/>
    </source>
</evidence>
<evidence type="ECO:0000313" key="3">
    <source>
        <dbReference type="Proteomes" id="UP000004947"/>
    </source>
</evidence>
<feature type="domain" description="GH29D-like beta-sandwich" evidence="1">
    <location>
        <begin position="256"/>
        <end position="322"/>
    </location>
</feature>
<dbReference type="InterPro" id="IPR013783">
    <property type="entry name" value="Ig-like_fold"/>
</dbReference>